<gene>
    <name evidence="2" type="ORF">ACFFX0_11845</name>
</gene>
<dbReference type="Proteomes" id="UP001589575">
    <property type="component" value="Unassembled WGS sequence"/>
</dbReference>
<name>A0ABV5FYT6_9MICC</name>
<accession>A0ABV5FYT6</accession>
<dbReference type="EMBL" id="JBHMFI010000001">
    <property type="protein sequence ID" value="MFB9071857.1"/>
    <property type="molecule type" value="Genomic_DNA"/>
</dbReference>
<feature type="region of interest" description="Disordered" evidence="1">
    <location>
        <begin position="1"/>
        <end position="22"/>
    </location>
</feature>
<evidence type="ECO:0000313" key="3">
    <source>
        <dbReference type="Proteomes" id="UP001589575"/>
    </source>
</evidence>
<organism evidence="2 3">
    <name type="scientific">Citricoccus parietis</name>
    <dbReference type="NCBI Taxonomy" id="592307"/>
    <lineage>
        <taxon>Bacteria</taxon>
        <taxon>Bacillati</taxon>
        <taxon>Actinomycetota</taxon>
        <taxon>Actinomycetes</taxon>
        <taxon>Micrococcales</taxon>
        <taxon>Micrococcaceae</taxon>
        <taxon>Citricoccus</taxon>
    </lineage>
</organism>
<feature type="compositionally biased region" description="Basic and acidic residues" evidence="1">
    <location>
        <begin position="41"/>
        <end position="52"/>
    </location>
</feature>
<feature type="region of interest" description="Disordered" evidence="1">
    <location>
        <begin position="37"/>
        <end position="98"/>
    </location>
</feature>
<comment type="caution">
    <text evidence="2">The sequence shown here is derived from an EMBL/GenBank/DDBJ whole genome shotgun (WGS) entry which is preliminary data.</text>
</comment>
<proteinExistence type="predicted"/>
<evidence type="ECO:0000313" key="2">
    <source>
        <dbReference type="EMBL" id="MFB9071857.1"/>
    </source>
</evidence>
<feature type="region of interest" description="Disordered" evidence="1">
    <location>
        <begin position="115"/>
        <end position="140"/>
    </location>
</feature>
<reference evidence="2 3" key="1">
    <citation type="submission" date="2024-09" db="EMBL/GenBank/DDBJ databases">
        <authorList>
            <person name="Sun Q."/>
            <person name="Mori K."/>
        </authorList>
    </citation>
    <scope>NUCLEOTIDE SEQUENCE [LARGE SCALE GENOMIC DNA]</scope>
    <source>
        <strain evidence="2 3">CCM 7609</strain>
    </source>
</reference>
<protein>
    <submittedName>
        <fullName evidence="2">Uncharacterized protein</fullName>
    </submittedName>
</protein>
<sequence length="140" mass="14256">MGPHPGLLPVRQPAGGATAGDDGQLLQVIHRTFAAGTGLEPGHRLGLVERRGQVGPGQQRGDLPGQGRPAEEDDLLDPAGQRMGVLPQPAGGTEEPRVGADGVVAEAGVRARLGEQWQAEGVREGGRQGSGAVTGHHHGA</sequence>
<keyword evidence="3" id="KW-1185">Reference proteome</keyword>
<evidence type="ECO:0000256" key="1">
    <source>
        <dbReference type="SAM" id="MobiDB-lite"/>
    </source>
</evidence>